<dbReference type="EMBL" id="LODL01000019">
    <property type="protein sequence ID" value="KXB30957.1"/>
    <property type="molecule type" value="Genomic_DNA"/>
</dbReference>
<protein>
    <submittedName>
        <fullName evidence="3">Uncharacterized protein</fullName>
    </submittedName>
</protein>
<keyword evidence="4" id="KW-1185">Reference proteome</keyword>
<dbReference type="RefSeq" id="WP_066882756.1">
    <property type="nucleotide sequence ID" value="NZ_LODL01000019.1"/>
</dbReference>
<dbReference type="Pfam" id="PF09836">
    <property type="entry name" value="DUF2063"/>
    <property type="match status" value="1"/>
</dbReference>
<dbReference type="STRING" id="281362.AT959_09620"/>
<proteinExistence type="predicted"/>
<dbReference type="Gene3D" id="3.90.930.50">
    <property type="match status" value="1"/>
</dbReference>
<dbReference type="AlphaFoldDB" id="A0A133XJ54"/>
<reference evidence="3 4" key="1">
    <citation type="submission" date="2015-12" db="EMBL/GenBank/DDBJ databases">
        <title>Nitrous oxide reduction kinetics distinguish bacteria harboring typical versus atypical NosZ.</title>
        <authorList>
            <person name="Yoon S."/>
            <person name="Nissen S."/>
            <person name="Park D."/>
            <person name="Sanford R.A."/>
            <person name="Loeffler F.E."/>
        </authorList>
    </citation>
    <scope>NUCLEOTIDE SEQUENCE [LARGE SCALE GENOMIC DNA]</scope>
    <source>
        <strain evidence="3 4">ATCC BAA-841</strain>
    </source>
</reference>
<dbReference type="InterPro" id="IPR018640">
    <property type="entry name" value="DUF2063"/>
</dbReference>
<evidence type="ECO:0000313" key="3">
    <source>
        <dbReference type="EMBL" id="KXB30957.1"/>
    </source>
</evidence>
<dbReference type="Pfam" id="PF22106">
    <property type="entry name" value="NGO1945_C"/>
    <property type="match status" value="1"/>
</dbReference>
<feature type="domain" description="Putative DNA-binding" evidence="1">
    <location>
        <begin position="9"/>
        <end position="94"/>
    </location>
</feature>
<dbReference type="Proteomes" id="UP000070186">
    <property type="component" value="Unassembled WGS sequence"/>
</dbReference>
<dbReference type="InterPro" id="IPR044922">
    <property type="entry name" value="DUF2063_N_sf"/>
</dbReference>
<dbReference type="InterPro" id="IPR054098">
    <property type="entry name" value="NGO1945-like_C"/>
</dbReference>
<evidence type="ECO:0000259" key="2">
    <source>
        <dbReference type="Pfam" id="PF22106"/>
    </source>
</evidence>
<evidence type="ECO:0000259" key="1">
    <source>
        <dbReference type="Pfam" id="PF09836"/>
    </source>
</evidence>
<name>A0A133XJ54_9RHOO</name>
<sequence>MQAPDFQAFQRAFGRHLRDPRHTPRPPGVPARRMQVYNELLFNNLTGFLDACFPVCRSLLGETRWRRLNRTFYRDWKAQSPWFRDIPGEFVRYLNEGGIRQPMPAWLSELAHYEWAELAVDTMDCPIAAHHPAGDLMSRPIVLNPALLNLPYAWPVHRIGPDYRPRRAQPTHLVVYRNAAELVEFVEINPVTHRLLTLLGNAPNSGERACRQLADELQHPDPASLQAFGRALLEDFHRQGIILGVQP</sequence>
<organism evidence="3 4">
    <name type="scientific">Dechloromonas denitrificans</name>
    <dbReference type="NCBI Taxonomy" id="281362"/>
    <lineage>
        <taxon>Bacteria</taxon>
        <taxon>Pseudomonadati</taxon>
        <taxon>Pseudomonadota</taxon>
        <taxon>Betaproteobacteria</taxon>
        <taxon>Rhodocyclales</taxon>
        <taxon>Azonexaceae</taxon>
        <taxon>Dechloromonas</taxon>
    </lineage>
</organism>
<evidence type="ECO:0000313" key="4">
    <source>
        <dbReference type="Proteomes" id="UP000070186"/>
    </source>
</evidence>
<feature type="domain" description="NGO1945-like C-terminal" evidence="2">
    <location>
        <begin position="145"/>
        <end position="237"/>
    </location>
</feature>
<accession>A0A133XJ54</accession>
<gene>
    <name evidence="3" type="ORF">AT959_09620</name>
</gene>
<dbReference type="Gene3D" id="1.10.150.690">
    <property type="entry name" value="DUF2063"/>
    <property type="match status" value="1"/>
</dbReference>
<comment type="caution">
    <text evidence="3">The sequence shown here is derived from an EMBL/GenBank/DDBJ whole genome shotgun (WGS) entry which is preliminary data.</text>
</comment>